<comment type="similarity">
    <text evidence="1">Belongs to the peptidase S58 family.</text>
</comment>
<dbReference type="CDD" id="cd02253">
    <property type="entry name" value="DmpA"/>
    <property type="match status" value="1"/>
</dbReference>
<evidence type="ECO:0000313" key="3">
    <source>
        <dbReference type="Proteomes" id="UP001597168"/>
    </source>
</evidence>
<name>A0ABW3QP65_9PSEU</name>
<dbReference type="Pfam" id="PF03576">
    <property type="entry name" value="Peptidase_S58"/>
    <property type="match status" value="1"/>
</dbReference>
<gene>
    <name evidence="2" type="ORF">ACFQ3T_05020</name>
</gene>
<accession>A0ABW3QP65</accession>
<dbReference type="SUPFAM" id="SSF56266">
    <property type="entry name" value="DmpA/ArgJ-like"/>
    <property type="match status" value="1"/>
</dbReference>
<dbReference type="Proteomes" id="UP001597168">
    <property type="component" value="Unassembled WGS sequence"/>
</dbReference>
<evidence type="ECO:0000256" key="1">
    <source>
        <dbReference type="ARBA" id="ARBA00007068"/>
    </source>
</evidence>
<evidence type="ECO:0000313" key="2">
    <source>
        <dbReference type="EMBL" id="MFD1146480.1"/>
    </source>
</evidence>
<dbReference type="InterPro" id="IPR016117">
    <property type="entry name" value="ArgJ-like_dom_sf"/>
</dbReference>
<sequence length="364" mass="37428">MRARDLGISVGVGEPGPFNAITDVPGVKVGHRTLISGDGRLRQGFGPVRTGVTVVVPADGSLGRRPVFAGCHRLNGNGELTGLEWVRESGTLTSPIGLTNTHSVGVVRDALVAAEVATRGPDELYWCLPVVGETWDGLLNDINGFHVRPEHLHDALADATGGPVAEGAVGSGTGMVCHGFKGGIGTASRMVDGHAVGVLVQANHGRRERFTVNGVPVGRLIGAQEVPLPAPPGPAVPVPGAGSIIVVVATDAPLLPHQCDRLAQRAAFGIARTGGTGEPTSGDLVIAFSVANRVEAGGLGVDVPREQRVTMLSDNHIGPLFDAVVESVEEAILNALVSARTTVGRDGVVAHALPHTMLLAALDR</sequence>
<dbReference type="InterPro" id="IPR005321">
    <property type="entry name" value="Peptidase_S58_DmpA"/>
</dbReference>
<comment type="caution">
    <text evidence="2">The sequence shown here is derived from an EMBL/GenBank/DDBJ whole genome shotgun (WGS) entry which is preliminary data.</text>
</comment>
<dbReference type="EMBL" id="JBHTLK010000013">
    <property type="protein sequence ID" value="MFD1146480.1"/>
    <property type="molecule type" value="Genomic_DNA"/>
</dbReference>
<dbReference type="RefSeq" id="WP_380720300.1">
    <property type="nucleotide sequence ID" value="NZ_JBHTLK010000013.1"/>
</dbReference>
<keyword evidence="3" id="KW-1185">Reference proteome</keyword>
<dbReference type="Gene3D" id="3.60.70.12">
    <property type="entry name" value="L-amino peptidase D-ALA esterase/amidase"/>
    <property type="match status" value="1"/>
</dbReference>
<reference evidence="3" key="1">
    <citation type="journal article" date="2019" name="Int. J. Syst. Evol. Microbiol.">
        <title>The Global Catalogue of Microorganisms (GCM) 10K type strain sequencing project: providing services to taxonomists for standard genome sequencing and annotation.</title>
        <authorList>
            <consortium name="The Broad Institute Genomics Platform"/>
            <consortium name="The Broad Institute Genome Sequencing Center for Infectious Disease"/>
            <person name="Wu L."/>
            <person name="Ma J."/>
        </authorList>
    </citation>
    <scope>NUCLEOTIDE SEQUENCE [LARGE SCALE GENOMIC DNA]</scope>
    <source>
        <strain evidence="3">CCUG 60214</strain>
    </source>
</reference>
<protein>
    <submittedName>
        <fullName evidence="2">P1 family peptidase</fullName>
    </submittedName>
</protein>
<organism evidence="2 3">
    <name type="scientific">Saccharothrix hoggarensis</name>
    <dbReference type="NCBI Taxonomy" id="913853"/>
    <lineage>
        <taxon>Bacteria</taxon>
        <taxon>Bacillati</taxon>
        <taxon>Actinomycetota</taxon>
        <taxon>Actinomycetes</taxon>
        <taxon>Pseudonocardiales</taxon>
        <taxon>Pseudonocardiaceae</taxon>
        <taxon>Saccharothrix</taxon>
    </lineage>
</organism>
<proteinExistence type="inferred from homology"/>
<dbReference type="PANTHER" id="PTHR36512:SF3">
    <property type="entry name" value="BLR5678 PROTEIN"/>
    <property type="match status" value="1"/>
</dbReference>
<dbReference type="PANTHER" id="PTHR36512">
    <property type="entry name" value="D-AMINOPEPTIDASE"/>
    <property type="match status" value="1"/>
</dbReference>